<dbReference type="SUPFAM" id="SSF50129">
    <property type="entry name" value="GroES-like"/>
    <property type="match status" value="1"/>
</dbReference>
<sequence length="309" mass="30602">MRAVAFGGFGERPELTDLPVPEPGPGEVLVEVRASTVNGFDLAVLGGYLKGAQEHEFPVVLGKDFAGVVAAVGEGVESPAVGQEVFGVVMRPTLGQGAFAEYVVVPAAHGVAPVPAGLSLPRAAALGLAATTALNAVDAVSPGPGEVVLVSGATGGVGGYAVQLAAARGAVVLATAKPGPEAAFVTGLGAAHTVDHTGDLAAQVRALAPGGLHAALHLAGDGDAIAALLADGGRFASTIHHTPELPSERGVTTTTIMADPRPDTLAHLAAEAAAGRLRTPISRTYPLSEALEALATFPVGTVGKLCVTV</sequence>
<dbReference type="GO" id="GO:0016491">
    <property type="term" value="F:oxidoreductase activity"/>
    <property type="evidence" value="ECO:0007669"/>
    <property type="project" value="InterPro"/>
</dbReference>
<dbReference type="AlphaFoldDB" id="A0A3A4ACZ2"/>
<dbReference type="PANTHER" id="PTHR43482:SF1">
    <property type="entry name" value="PROTEIN AST1-RELATED"/>
    <property type="match status" value="1"/>
</dbReference>
<comment type="caution">
    <text evidence="2">The sequence shown here is derived from an EMBL/GenBank/DDBJ whole genome shotgun (WGS) entry which is preliminary data.</text>
</comment>
<gene>
    <name evidence="2" type="ORF">D5H75_25600</name>
</gene>
<protein>
    <submittedName>
        <fullName evidence="2">NADP-dependent oxidoreductase</fullName>
    </submittedName>
</protein>
<evidence type="ECO:0000313" key="2">
    <source>
        <dbReference type="EMBL" id="RJL27176.1"/>
    </source>
</evidence>
<dbReference type="OrthoDB" id="3727682at2"/>
<dbReference type="Pfam" id="PF13602">
    <property type="entry name" value="ADH_zinc_N_2"/>
    <property type="match status" value="1"/>
</dbReference>
<dbReference type="EMBL" id="QZEY01000011">
    <property type="protein sequence ID" value="RJL27176.1"/>
    <property type="molecule type" value="Genomic_DNA"/>
</dbReference>
<organism evidence="2 3">
    <name type="scientific">Bailinhaonella thermotolerans</name>
    <dbReference type="NCBI Taxonomy" id="1070861"/>
    <lineage>
        <taxon>Bacteria</taxon>
        <taxon>Bacillati</taxon>
        <taxon>Actinomycetota</taxon>
        <taxon>Actinomycetes</taxon>
        <taxon>Streptosporangiales</taxon>
        <taxon>Streptosporangiaceae</taxon>
        <taxon>Bailinhaonella</taxon>
    </lineage>
</organism>
<dbReference type="InterPro" id="IPR011032">
    <property type="entry name" value="GroES-like_sf"/>
</dbReference>
<evidence type="ECO:0000313" key="3">
    <source>
        <dbReference type="Proteomes" id="UP000265768"/>
    </source>
</evidence>
<dbReference type="PANTHER" id="PTHR43482">
    <property type="entry name" value="PROTEIN AST1-RELATED"/>
    <property type="match status" value="1"/>
</dbReference>
<dbReference type="InterPro" id="IPR020843">
    <property type="entry name" value="ER"/>
</dbReference>
<dbReference type="Proteomes" id="UP000265768">
    <property type="component" value="Unassembled WGS sequence"/>
</dbReference>
<dbReference type="CDD" id="cd05289">
    <property type="entry name" value="MDR_like_2"/>
    <property type="match status" value="1"/>
</dbReference>
<feature type="domain" description="Enoyl reductase (ER)" evidence="1">
    <location>
        <begin position="8"/>
        <end position="307"/>
    </location>
</feature>
<dbReference type="InterPro" id="IPR013154">
    <property type="entry name" value="ADH-like_N"/>
</dbReference>
<dbReference type="Pfam" id="PF08240">
    <property type="entry name" value="ADH_N"/>
    <property type="match status" value="1"/>
</dbReference>
<dbReference type="Gene3D" id="3.90.180.10">
    <property type="entry name" value="Medium-chain alcohol dehydrogenases, catalytic domain"/>
    <property type="match status" value="1"/>
</dbReference>
<dbReference type="InterPro" id="IPR052585">
    <property type="entry name" value="Lipid_raft_assoc_Zn_ADH"/>
</dbReference>
<dbReference type="SMART" id="SM00829">
    <property type="entry name" value="PKS_ER"/>
    <property type="match status" value="1"/>
</dbReference>
<reference evidence="2 3" key="1">
    <citation type="submission" date="2018-09" db="EMBL/GenBank/DDBJ databases">
        <title>YIM 75507 draft genome.</title>
        <authorList>
            <person name="Tang S."/>
            <person name="Feng Y."/>
        </authorList>
    </citation>
    <scope>NUCLEOTIDE SEQUENCE [LARGE SCALE GENOMIC DNA]</scope>
    <source>
        <strain evidence="2 3">YIM 75507</strain>
    </source>
</reference>
<dbReference type="InterPro" id="IPR036291">
    <property type="entry name" value="NAD(P)-bd_dom_sf"/>
</dbReference>
<keyword evidence="3" id="KW-1185">Reference proteome</keyword>
<accession>A0A3A4ACZ2</accession>
<dbReference type="Gene3D" id="3.40.50.720">
    <property type="entry name" value="NAD(P)-binding Rossmann-like Domain"/>
    <property type="match status" value="1"/>
</dbReference>
<dbReference type="RefSeq" id="WP_119929077.1">
    <property type="nucleotide sequence ID" value="NZ_QZEY01000011.1"/>
</dbReference>
<proteinExistence type="predicted"/>
<name>A0A3A4ACZ2_9ACTN</name>
<evidence type="ECO:0000259" key="1">
    <source>
        <dbReference type="SMART" id="SM00829"/>
    </source>
</evidence>
<dbReference type="SUPFAM" id="SSF51735">
    <property type="entry name" value="NAD(P)-binding Rossmann-fold domains"/>
    <property type="match status" value="1"/>
</dbReference>